<proteinExistence type="predicted"/>
<feature type="region of interest" description="Disordered" evidence="1">
    <location>
        <begin position="298"/>
        <end position="323"/>
    </location>
</feature>
<dbReference type="AlphaFoldDB" id="J4U5M0"/>
<dbReference type="KEGG" id="tasa:A1Q1_06207"/>
<dbReference type="EMBL" id="ALBS01000328">
    <property type="protein sequence ID" value="EJT45310.1"/>
    <property type="molecule type" value="Genomic_DNA"/>
</dbReference>
<protein>
    <submittedName>
        <fullName evidence="2">Uncharacterized protein</fullName>
    </submittedName>
</protein>
<dbReference type="VEuPathDB" id="FungiDB:A1Q1_06207"/>
<dbReference type="HOGENOM" id="CLU_704355_0_0_1"/>
<accession>J4U5M0</accession>
<reference evidence="2 3" key="1">
    <citation type="journal article" date="2012" name="Eukaryot. Cell">
        <title>Draft genome sequence of CBS 2479, the standard type strain of Trichosporon asahii.</title>
        <authorList>
            <person name="Yang R.Y."/>
            <person name="Li H.T."/>
            <person name="Zhu H."/>
            <person name="Zhou G.P."/>
            <person name="Wang M."/>
            <person name="Wang L."/>
        </authorList>
    </citation>
    <scope>NUCLEOTIDE SEQUENCE [LARGE SCALE GENOMIC DNA]</scope>
    <source>
        <strain evidence="3">ATCC 90039 / CBS 2479 / JCM 2466 / KCTC 7840 / NCYC 2677 / UAMH 7654</strain>
    </source>
</reference>
<gene>
    <name evidence="2" type="ORF">A1Q1_06207</name>
</gene>
<name>J4U5M0_TRIAS</name>
<feature type="compositionally biased region" description="Basic residues" evidence="1">
    <location>
        <begin position="302"/>
        <end position="311"/>
    </location>
</feature>
<comment type="caution">
    <text evidence="2">The sequence shown here is derived from an EMBL/GenBank/DDBJ whole genome shotgun (WGS) entry which is preliminary data.</text>
</comment>
<dbReference type="RefSeq" id="XP_014176891.1">
    <property type="nucleotide sequence ID" value="XM_014321416.1"/>
</dbReference>
<dbReference type="Proteomes" id="UP000002748">
    <property type="component" value="Unassembled WGS sequence"/>
</dbReference>
<evidence type="ECO:0000256" key="1">
    <source>
        <dbReference type="SAM" id="MobiDB-lite"/>
    </source>
</evidence>
<evidence type="ECO:0000313" key="2">
    <source>
        <dbReference type="EMBL" id="EJT45310.1"/>
    </source>
</evidence>
<evidence type="ECO:0000313" key="3">
    <source>
        <dbReference type="Proteomes" id="UP000002748"/>
    </source>
</evidence>
<sequence length="392" mass="42841">MRLLAVYQPLVVVAESREICDRLLLAAPLMGNLPEVGQWPSEVELGSVVDATLPFGGLPWSRCQGRPFLARCGPNAYTILVPVGDGGRVKYDPVVESEVIRVLVLANKAALMAVSVAMRFTHERGRPDPGNLARWQELLELIKNELVVTGIQGELEAAQEELRVLGGWILSRRQGSAHRRKIADAGQEDVDRVANAQVELDFDDYDTGDKDHLDVEESEAGVEEPVQPKLRTGTVVKYEGPKGGSPRRKEQFEHFSSWLDDLRARGIDERLFPNALCPPWMDREEWRRDFMESNSGVPIRRSVAHRSRGTSRRSTTDRAKAGKLTMASAIASASDASSSAASTALALPSSARSASAARSASSARSVSEAACTCTRCEKGYAVMLALERTARC</sequence>
<organism evidence="2 3">
    <name type="scientific">Trichosporon asahii var. asahii (strain ATCC 90039 / CBS 2479 / JCM 2466 / KCTC 7840 / NBRC 103889/ NCYC 2677 / UAMH 7654)</name>
    <name type="common">Yeast</name>
    <dbReference type="NCBI Taxonomy" id="1186058"/>
    <lineage>
        <taxon>Eukaryota</taxon>
        <taxon>Fungi</taxon>
        <taxon>Dikarya</taxon>
        <taxon>Basidiomycota</taxon>
        <taxon>Agaricomycotina</taxon>
        <taxon>Tremellomycetes</taxon>
        <taxon>Trichosporonales</taxon>
        <taxon>Trichosporonaceae</taxon>
        <taxon>Trichosporon</taxon>
    </lineage>
</organism>
<dbReference type="GeneID" id="25989719"/>